<evidence type="ECO:0000313" key="2">
    <source>
        <dbReference type="EMBL" id="KAI9182674.1"/>
    </source>
</evidence>
<sequence>MHVEGVDIDGVSGSLPEMVFSRVGPKSAGGRIGSNGLCRDDQRQSLSGVRKGLKARNSRQVEVQNLSKIDSEILHEVAVMEVSGPIGVDMDGKLYKTVPDEVVCNLSAVTLNLKKKKGKWKRCTREGGQKDSEPEKGVQVDKKRISMNGLSGDFSNVKKLKMENAFYRVDDSDKDEDVE</sequence>
<name>A0AAD5J1N4_ACENE</name>
<dbReference type="AlphaFoldDB" id="A0AAD5J1N4"/>
<reference evidence="2" key="1">
    <citation type="journal article" date="2022" name="Plant J.">
        <title>Strategies of tolerance reflected in two North American maple genomes.</title>
        <authorList>
            <person name="McEvoy S.L."/>
            <person name="Sezen U.U."/>
            <person name="Trouern-Trend A."/>
            <person name="McMahon S.M."/>
            <person name="Schaberg P.G."/>
            <person name="Yang J."/>
            <person name="Wegrzyn J.L."/>
            <person name="Swenson N.G."/>
        </authorList>
    </citation>
    <scope>NUCLEOTIDE SEQUENCE</scope>
    <source>
        <strain evidence="2">91603</strain>
    </source>
</reference>
<feature type="region of interest" description="Disordered" evidence="1">
    <location>
        <begin position="124"/>
        <end position="143"/>
    </location>
</feature>
<reference evidence="2" key="2">
    <citation type="submission" date="2023-02" db="EMBL/GenBank/DDBJ databases">
        <authorList>
            <person name="Swenson N.G."/>
            <person name="Wegrzyn J.L."/>
            <person name="Mcevoy S.L."/>
        </authorList>
    </citation>
    <scope>NUCLEOTIDE SEQUENCE</scope>
    <source>
        <strain evidence="2">91603</strain>
        <tissue evidence="2">Leaf</tissue>
    </source>
</reference>
<evidence type="ECO:0000313" key="3">
    <source>
        <dbReference type="Proteomes" id="UP001064489"/>
    </source>
</evidence>
<comment type="caution">
    <text evidence="2">The sequence shown here is derived from an EMBL/GenBank/DDBJ whole genome shotgun (WGS) entry which is preliminary data.</text>
</comment>
<proteinExistence type="predicted"/>
<keyword evidence="3" id="KW-1185">Reference proteome</keyword>
<evidence type="ECO:0000256" key="1">
    <source>
        <dbReference type="SAM" id="MobiDB-lite"/>
    </source>
</evidence>
<protein>
    <submittedName>
        <fullName evidence="2">Uncharacterized protein</fullName>
    </submittedName>
</protein>
<gene>
    <name evidence="2" type="ORF">LWI28_027727</name>
</gene>
<accession>A0AAD5J1N4</accession>
<dbReference type="EMBL" id="JAJSOW010000101">
    <property type="protein sequence ID" value="KAI9182674.1"/>
    <property type="molecule type" value="Genomic_DNA"/>
</dbReference>
<organism evidence="2 3">
    <name type="scientific">Acer negundo</name>
    <name type="common">Box elder</name>
    <dbReference type="NCBI Taxonomy" id="4023"/>
    <lineage>
        <taxon>Eukaryota</taxon>
        <taxon>Viridiplantae</taxon>
        <taxon>Streptophyta</taxon>
        <taxon>Embryophyta</taxon>
        <taxon>Tracheophyta</taxon>
        <taxon>Spermatophyta</taxon>
        <taxon>Magnoliopsida</taxon>
        <taxon>eudicotyledons</taxon>
        <taxon>Gunneridae</taxon>
        <taxon>Pentapetalae</taxon>
        <taxon>rosids</taxon>
        <taxon>malvids</taxon>
        <taxon>Sapindales</taxon>
        <taxon>Sapindaceae</taxon>
        <taxon>Hippocastanoideae</taxon>
        <taxon>Acereae</taxon>
        <taxon>Acer</taxon>
    </lineage>
</organism>
<dbReference type="Proteomes" id="UP001064489">
    <property type="component" value="Chromosome 4"/>
</dbReference>